<sequence>MKLPLQLKRSSEKRFQTTSFLSDKTLCFSVTIRAYYNDR</sequence>
<evidence type="ECO:0000313" key="2">
    <source>
        <dbReference type="Proteomes" id="UP000003344"/>
    </source>
</evidence>
<name>D2ZSQ7_NEIM2</name>
<proteinExistence type="predicted"/>
<gene>
    <name evidence="1" type="ORF">NEIMUCOT_03639</name>
</gene>
<protein>
    <submittedName>
        <fullName evidence="1">Uncharacterized protein</fullName>
    </submittedName>
</protein>
<dbReference type="AlphaFoldDB" id="D2ZSQ7"/>
<dbReference type="STRING" id="546266.NEIMUCOT_03639"/>
<organism evidence="1 2">
    <name type="scientific">Neisseria mucosa (strain ATCC 25996 / DSM 4631 / NCTC 10774 / M26)</name>
    <dbReference type="NCBI Taxonomy" id="546266"/>
    <lineage>
        <taxon>Bacteria</taxon>
        <taxon>Pseudomonadati</taxon>
        <taxon>Pseudomonadota</taxon>
        <taxon>Betaproteobacteria</taxon>
        <taxon>Neisseriales</taxon>
        <taxon>Neisseriaceae</taxon>
        <taxon>Neisseria</taxon>
    </lineage>
</organism>
<dbReference type="EMBL" id="ACDX02000001">
    <property type="protein sequence ID" value="EFC89840.1"/>
    <property type="molecule type" value="Genomic_DNA"/>
</dbReference>
<accession>D2ZSQ7</accession>
<dbReference type="Proteomes" id="UP000003344">
    <property type="component" value="Unassembled WGS sequence"/>
</dbReference>
<reference evidence="1 2" key="1">
    <citation type="submission" date="2009-10" db="EMBL/GenBank/DDBJ databases">
        <authorList>
            <person name="Weinstock G."/>
            <person name="Sodergren E."/>
            <person name="Clifton S."/>
            <person name="Fulton L."/>
            <person name="Fulton B."/>
            <person name="Courtney L."/>
            <person name="Fronick C."/>
            <person name="Harrison M."/>
            <person name="Strong C."/>
            <person name="Farmer C."/>
            <person name="Delahaunty K."/>
            <person name="Markovic C."/>
            <person name="Hall O."/>
            <person name="Minx P."/>
            <person name="Tomlinson C."/>
            <person name="Mitreva M."/>
            <person name="Nelson J."/>
            <person name="Hou S."/>
            <person name="Wollam A."/>
            <person name="Pepin K.H."/>
            <person name="Johnson M."/>
            <person name="Bhonagiri V."/>
            <person name="Nash W.E."/>
            <person name="Warren W."/>
            <person name="Chinwalla A."/>
            <person name="Mardis E.R."/>
            <person name="Wilson R.K."/>
        </authorList>
    </citation>
    <scope>NUCLEOTIDE SEQUENCE [LARGE SCALE GENOMIC DNA]</scope>
    <source>
        <strain evidence="2">ATCC 25996 / DSM 4631 / NCTC 10774 / M26</strain>
    </source>
</reference>
<comment type="caution">
    <text evidence="1">The sequence shown here is derived from an EMBL/GenBank/DDBJ whole genome shotgun (WGS) entry which is preliminary data.</text>
</comment>
<evidence type="ECO:0000313" key="1">
    <source>
        <dbReference type="EMBL" id="EFC89840.1"/>
    </source>
</evidence>